<sequence>MKPEQLKMFDLPDVEDRVIDVPAEKQPAPKRAGQRNRQPSLAVRQYEVKSGGDCFRVQAASPSAAKYIAFRFARSMGQYLYEGGFMAFVSGGLQVREERRSK</sequence>
<dbReference type="RefSeq" id="WP_166205808.1">
    <property type="nucleotide sequence ID" value="NZ_CP088285.1"/>
</dbReference>
<comment type="caution">
    <text evidence="1">The sequence shown here is derived from an EMBL/GenBank/DDBJ whole genome shotgun (WGS) entry which is preliminary data.</text>
</comment>
<proteinExistence type="predicted"/>
<organism evidence="1">
    <name type="scientific">Bradyrhizobium septentrionale</name>
    <dbReference type="NCBI Taxonomy" id="1404411"/>
    <lineage>
        <taxon>Bacteria</taxon>
        <taxon>Pseudomonadati</taxon>
        <taxon>Pseudomonadota</taxon>
        <taxon>Alphaproteobacteria</taxon>
        <taxon>Hyphomicrobiales</taxon>
        <taxon>Nitrobacteraceae</taxon>
        <taxon>Bradyrhizobium</taxon>
    </lineage>
</organism>
<dbReference type="EMBL" id="JAAOLE020000001">
    <property type="protein sequence ID" value="NVI46489.1"/>
    <property type="molecule type" value="Genomic_DNA"/>
</dbReference>
<name>A0A973W3L8_9BRAD</name>
<evidence type="ECO:0000313" key="1">
    <source>
        <dbReference type="EMBL" id="NVI46489.1"/>
    </source>
</evidence>
<reference evidence="1" key="1">
    <citation type="submission" date="2020-06" db="EMBL/GenBank/DDBJ databases">
        <title>Whole Genome Sequence of Bradyrhizobium sp. Strain 1S1.</title>
        <authorList>
            <person name="Bromfield E.S.P."/>
            <person name="Cloutier S."/>
        </authorList>
    </citation>
    <scope>NUCLEOTIDE SEQUENCE [LARGE SCALE GENOMIC DNA]</scope>
    <source>
        <strain evidence="1">1S1</strain>
    </source>
</reference>
<protein>
    <submittedName>
        <fullName evidence="1">Uncharacterized protein</fullName>
    </submittedName>
</protein>
<gene>
    <name evidence="1" type="ORF">HAP48_026720</name>
</gene>
<dbReference type="AlphaFoldDB" id="A0A973W3L8"/>
<accession>A0A973W3L8</accession>